<evidence type="ECO:0000313" key="3">
    <source>
        <dbReference type="Proteomes" id="UP000525078"/>
    </source>
</evidence>
<evidence type="ECO:0000313" key="1">
    <source>
        <dbReference type="EMBL" id="KAF4375346.1"/>
    </source>
</evidence>
<organism evidence="1 4">
    <name type="scientific">Cannabis sativa</name>
    <name type="common">Hemp</name>
    <name type="synonym">Marijuana</name>
    <dbReference type="NCBI Taxonomy" id="3483"/>
    <lineage>
        <taxon>Eukaryota</taxon>
        <taxon>Viridiplantae</taxon>
        <taxon>Streptophyta</taxon>
        <taxon>Embryophyta</taxon>
        <taxon>Tracheophyta</taxon>
        <taxon>Spermatophyta</taxon>
        <taxon>Magnoliopsida</taxon>
        <taxon>eudicotyledons</taxon>
        <taxon>Gunneridae</taxon>
        <taxon>Pentapetalae</taxon>
        <taxon>rosids</taxon>
        <taxon>fabids</taxon>
        <taxon>Rosales</taxon>
        <taxon>Cannabaceae</taxon>
        <taxon>Cannabis</taxon>
    </lineage>
</organism>
<gene>
    <name evidence="2" type="ORF">F8388_024029</name>
    <name evidence="1" type="ORF">G4B88_022012</name>
</gene>
<name>A0A7J6FX65_CANSA</name>
<dbReference type="Proteomes" id="UP000525078">
    <property type="component" value="Unassembled WGS sequence"/>
</dbReference>
<dbReference type="EMBL" id="JAATIQ010000163">
    <property type="protein sequence ID" value="KAF4375346.1"/>
    <property type="molecule type" value="Genomic_DNA"/>
</dbReference>
<protein>
    <submittedName>
        <fullName evidence="1">Uncharacterized protein</fullName>
    </submittedName>
</protein>
<dbReference type="AlphaFoldDB" id="A0A7J6FX65"/>
<reference evidence="3 4" key="1">
    <citation type="journal article" date="2020" name="bioRxiv">
        <title>Sequence and annotation of 42 cannabis genomes reveals extensive copy number variation in cannabinoid synthesis and pathogen resistance genes.</title>
        <authorList>
            <person name="Mckernan K.J."/>
            <person name="Helbert Y."/>
            <person name="Kane L.T."/>
            <person name="Ebling H."/>
            <person name="Zhang L."/>
            <person name="Liu B."/>
            <person name="Eaton Z."/>
            <person name="Mclaughlin S."/>
            <person name="Kingan S."/>
            <person name="Baybayan P."/>
            <person name="Concepcion G."/>
            <person name="Jordan M."/>
            <person name="Riva A."/>
            <person name="Barbazuk W."/>
            <person name="Harkins T."/>
        </authorList>
    </citation>
    <scope>NUCLEOTIDE SEQUENCE [LARGE SCALE GENOMIC DNA]</scope>
    <source>
        <strain evidence="3 4">cv. Jamaican Lion 4</strain>
        <strain evidence="1">Father</strain>
        <strain evidence="2">Mother</strain>
        <tissue evidence="1">Leaf</tissue>
    </source>
</reference>
<comment type="caution">
    <text evidence="1">The sequence shown here is derived from an EMBL/GenBank/DDBJ whole genome shotgun (WGS) entry which is preliminary data.</text>
</comment>
<sequence>MPIFLNTRYNFRYIKAQSYSEVEMCMTNYSKFLSDRGQWVLNMMRLKSQESMGSGEEALAIGQSHGTSTAIEASLFELLEKDRRSNFFAGTMLGTRKPIVIDVCKERTKIVENKEWREELKGSRKALVLLDGLACNETPSPLQGLWCCFGPKHFKHTLITAMGFRFASLVHAKQLIQRPFSSTKVILLIVKRLSEKQVRRRPLHCRES</sequence>
<evidence type="ECO:0000313" key="4">
    <source>
        <dbReference type="Proteomes" id="UP000583929"/>
    </source>
</evidence>
<keyword evidence="4" id="KW-1185">Reference proteome</keyword>
<accession>A0A7J6FX65</accession>
<evidence type="ECO:0000313" key="2">
    <source>
        <dbReference type="EMBL" id="KAF4375370.1"/>
    </source>
</evidence>
<dbReference type="EMBL" id="JAATIP010000090">
    <property type="protein sequence ID" value="KAF4375370.1"/>
    <property type="molecule type" value="Genomic_DNA"/>
</dbReference>
<dbReference type="Proteomes" id="UP000583929">
    <property type="component" value="Unassembled WGS sequence"/>
</dbReference>
<proteinExistence type="predicted"/>